<dbReference type="InterPro" id="IPR025648">
    <property type="entry name" value="DUF4358"/>
</dbReference>
<protein>
    <submittedName>
        <fullName evidence="2">DUF4358 domain-containing protein</fullName>
    </submittedName>
</protein>
<organism evidence="2 4">
    <name type="scientific">Caproicibacterium lactatifermentans</name>
    <dbReference type="NCBI Taxonomy" id="2666138"/>
    <lineage>
        <taxon>Bacteria</taxon>
        <taxon>Bacillati</taxon>
        <taxon>Bacillota</taxon>
        <taxon>Clostridia</taxon>
        <taxon>Eubacteriales</taxon>
        <taxon>Oscillospiraceae</taxon>
        <taxon>Caproicibacterium</taxon>
    </lineage>
</organism>
<feature type="transmembrane region" description="Helical" evidence="1">
    <location>
        <begin position="27"/>
        <end position="49"/>
    </location>
</feature>
<sequence length="186" mass="20720">MVQKALEWKNIVWAEGVPVRNHVKPKWIILSVLAVALAVVIVLAGVHALQSLHKAQHQLRADVLAEEIVNQLGYQNQYTQVPSASIQKYYPIAAGMVESQGMWIAKTGGSADELCCFQLYRAADAEKMKAVIADRLEQKAKAFHGLNSDQYQQVQKAAVYQQDRYVLVAISSDPSGEVHLFHKLLK</sequence>
<dbReference type="AlphaFoldDB" id="A0A859DN96"/>
<evidence type="ECO:0000313" key="2">
    <source>
        <dbReference type="EMBL" id="QKN23467.1"/>
    </source>
</evidence>
<dbReference type="Proteomes" id="UP000509623">
    <property type="component" value="Chromosome"/>
</dbReference>
<proteinExistence type="predicted"/>
<evidence type="ECO:0000256" key="1">
    <source>
        <dbReference type="SAM" id="Phobius"/>
    </source>
</evidence>
<keyword evidence="1" id="KW-1133">Transmembrane helix</keyword>
<evidence type="ECO:0000313" key="3">
    <source>
        <dbReference type="EMBL" id="QKO29854.1"/>
    </source>
</evidence>
<dbReference type="Pfam" id="PF14270">
    <property type="entry name" value="DUF4358"/>
    <property type="match status" value="1"/>
</dbReference>
<reference evidence="4 5" key="1">
    <citation type="submission" date="2019-11" db="EMBL/GenBank/DDBJ databases">
        <authorList>
            <person name="Ren C."/>
            <person name="Wang H."/>
            <person name="Xu Y."/>
        </authorList>
    </citation>
    <scope>NUCLEOTIDE SEQUENCE [LARGE SCALE GENOMIC DNA]</scope>
    <source>
        <strain evidence="5">JNU-WLY1368</strain>
        <strain evidence="2 4">LBM 19010</strain>
    </source>
</reference>
<evidence type="ECO:0000313" key="4">
    <source>
        <dbReference type="Proteomes" id="UP000501316"/>
    </source>
</evidence>
<dbReference type="Proteomes" id="UP000501316">
    <property type="component" value="Chromosome"/>
</dbReference>
<dbReference type="KEGG" id="clf:GJQ69_02555"/>
<accession>A0A859DN96</accession>
<name>A0A859DN96_9FIRM</name>
<dbReference type="EMBL" id="CP046161">
    <property type="protein sequence ID" value="QKO29854.1"/>
    <property type="molecule type" value="Genomic_DNA"/>
</dbReference>
<evidence type="ECO:0000313" key="5">
    <source>
        <dbReference type="Proteomes" id="UP000509623"/>
    </source>
</evidence>
<keyword evidence="1" id="KW-0472">Membrane</keyword>
<reference evidence="3" key="3">
    <citation type="journal article" date="2022" name="Int. J. Syst. Evol. Microbiol.">
        <title>Caproicibacterium lactatifermentans sp. nov., isolated from pit clay used for the production of Chinese strong aroma-type liquor.</title>
        <authorList>
            <person name="Wang H."/>
            <person name="Gu Y."/>
            <person name="Zhao D."/>
            <person name="Qiao Z."/>
            <person name="Zheng J."/>
            <person name="Gao J."/>
            <person name="Ren C."/>
            <person name="Xu Y."/>
        </authorList>
    </citation>
    <scope>NUCLEOTIDE SEQUENCE</scope>
    <source>
        <strain evidence="3">JNU-WLY1368</strain>
    </source>
</reference>
<dbReference type="EMBL" id="CP046051">
    <property type="protein sequence ID" value="QKN23467.1"/>
    <property type="molecule type" value="Genomic_DNA"/>
</dbReference>
<gene>
    <name evidence="2" type="ORF">GJQ69_02555</name>
    <name evidence="3" type="ORF">GKP14_01805</name>
</gene>
<reference evidence="3" key="2">
    <citation type="journal article" date="2021" name="Appl. Environ. Microbiol.">
        <title>Adaptability of a Caproate-Producing Bacterium Contributes to Its Dominance in an Anaerobic Fermentation System.</title>
        <authorList>
            <person name="Wang H."/>
            <person name="Gu Y."/>
            <person name="Zhou W."/>
            <person name="Zhao D."/>
            <person name="Qiao Z."/>
            <person name="Zheng J."/>
            <person name="Gao J."/>
            <person name="Chen X."/>
            <person name="Ren C."/>
            <person name="Xu Y."/>
        </authorList>
    </citation>
    <scope>NUCLEOTIDE SEQUENCE</scope>
    <source>
        <strain evidence="3">JNU-WLY1368</strain>
    </source>
</reference>
<keyword evidence="1" id="KW-0812">Transmembrane</keyword>
<keyword evidence="5" id="KW-1185">Reference proteome</keyword>